<dbReference type="AlphaFoldDB" id="A0A1V4KJW3"/>
<keyword evidence="2" id="KW-1185">Reference proteome</keyword>
<evidence type="ECO:0000313" key="2">
    <source>
        <dbReference type="Proteomes" id="UP000190648"/>
    </source>
</evidence>
<organism evidence="1 2">
    <name type="scientific">Patagioenas fasciata monilis</name>
    <dbReference type="NCBI Taxonomy" id="372326"/>
    <lineage>
        <taxon>Eukaryota</taxon>
        <taxon>Metazoa</taxon>
        <taxon>Chordata</taxon>
        <taxon>Craniata</taxon>
        <taxon>Vertebrata</taxon>
        <taxon>Euteleostomi</taxon>
        <taxon>Archelosauria</taxon>
        <taxon>Archosauria</taxon>
        <taxon>Dinosauria</taxon>
        <taxon>Saurischia</taxon>
        <taxon>Theropoda</taxon>
        <taxon>Coelurosauria</taxon>
        <taxon>Aves</taxon>
        <taxon>Neognathae</taxon>
        <taxon>Neoaves</taxon>
        <taxon>Columbimorphae</taxon>
        <taxon>Columbiformes</taxon>
        <taxon>Columbidae</taxon>
        <taxon>Patagioenas</taxon>
    </lineage>
</organism>
<reference evidence="1 2" key="1">
    <citation type="submission" date="2016-02" db="EMBL/GenBank/DDBJ databases">
        <title>Band-tailed pigeon sequencing and assembly.</title>
        <authorList>
            <person name="Soares A.E."/>
            <person name="Novak B.J."/>
            <person name="Rice E.S."/>
            <person name="O'Connell B."/>
            <person name="Chang D."/>
            <person name="Weber S."/>
            <person name="Shapiro B."/>
        </authorList>
    </citation>
    <scope>NUCLEOTIDE SEQUENCE [LARGE SCALE GENOMIC DNA]</scope>
    <source>
        <strain evidence="1">BTP2013</strain>
        <tissue evidence="1">Blood</tissue>
    </source>
</reference>
<dbReference type="Proteomes" id="UP000190648">
    <property type="component" value="Unassembled WGS sequence"/>
</dbReference>
<sequence>MLRLRFQRTLGAGSRLLCWKLKAFQVSECPGSNALQIMVFKTIHGIQYALYTPVTARKKAQEEMWTLPILNMNQIHCWVSHQVPWEWMLQ</sequence>
<evidence type="ECO:0000313" key="1">
    <source>
        <dbReference type="EMBL" id="OPJ84742.1"/>
    </source>
</evidence>
<comment type="caution">
    <text evidence="1">The sequence shown here is derived from an EMBL/GenBank/DDBJ whole genome shotgun (WGS) entry which is preliminary data.</text>
</comment>
<proteinExistence type="predicted"/>
<accession>A0A1V4KJW3</accession>
<protein>
    <submittedName>
        <fullName evidence="1">Uncharacterized protein</fullName>
    </submittedName>
</protein>
<dbReference type="EMBL" id="LSYS01003057">
    <property type="protein sequence ID" value="OPJ84742.1"/>
    <property type="molecule type" value="Genomic_DNA"/>
</dbReference>
<name>A0A1V4KJW3_PATFA</name>
<gene>
    <name evidence="1" type="ORF">AV530_016065</name>
</gene>